<organism evidence="1 2">
    <name type="scientific">Mytilus coruscus</name>
    <name type="common">Sea mussel</name>
    <dbReference type="NCBI Taxonomy" id="42192"/>
    <lineage>
        <taxon>Eukaryota</taxon>
        <taxon>Metazoa</taxon>
        <taxon>Spiralia</taxon>
        <taxon>Lophotrochozoa</taxon>
        <taxon>Mollusca</taxon>
        <taxon>Bivalvia</taxon>
        <taxon>Autobranchia</taxon>
        <taxon>Pteriomorphia</taxon>
        <taxon>Mytilida</taxon>
        <taxon>Mytiloidea</taxon>
        <taxon>Mytilidae</taxon>
        <taxon>Mytilinae</taxon>
        <taxon>Mytilus</taxon>
    </lineage>
</organism>
<dbReference type="EMBL" id="CACVKT020004465">
    <property type="protein sequence ID" value="CAC5390171.1"/>
    <property type="molecule type" value="Genomic_DNA"/>
</dbReference>
<gene>
    <name evidence="1" type="ORF">MCOR_25286</name>
</gene>
<evidence type="ECO:0000313" key="2">
    <source>
        <dbReference type="Proteomes" id="UP000507470"/>
    </source>
</evidence>
<accession>A0A6J8C3S7</accession>
<reference evidence="1 2" key="1">
    <citation type="submission" date="2020-06" db="EMBL/GenBank/DDBJ databases">
        <authorList>
            <person name="Li R."/>
            <person name="Bekaert M."/>
        </authorList>
    </citation>
    <scope>NUCLEOTIDE SEQUENCE [LARGE SCALE GENOMIC DNA]</scope>
    <source>
        <strain evidence="2">wild</strain>
    </source>
</reference>
<dbReference type="OrthoDB" id="6126023at2759"/>
<proteinExistence type="predicted"/>
<dbReference type="AlphaFoldDB" id="A0A6J8C3S7"/>
<dbReference type="Proteomes" id="UP000507470">
    <property type="component" value="Unassembled WGS sequence"/>
</dbReference>
<sequence>MCLSQTEKKLIAEIYLEAEASDIMEYSDLFDCFPLLCKLYHDNPKRNKTDFFQNPFSVHVFEVEMEQLKKNKLFSKYSAFALCVMFNNELKVEVLTDEIDTETRTIIENTFEACRLDKGTSRLTLMDELDSLEHTFIKKEKGVYKTVHDELFYFLSYYFGKKMIQCIIENAHCEVYQ</sequence>
<keyword evidence="2" id="KW-1185">Reference proteome</keyword>
<protein>
    <submittedName>
        <fullName evidence="1">Uncharacterized protein</fullName>
    </submittedName>
</protein>
<evidence type="ECO:0000313" key="1">
    <source>
        <dbReference type="EMBL" id="CAC5390171.1"/>
    </source>
</evidence>
<name>A0A6J8C3S7_MYTCO</name>